<dbReference type="RefSeq" id="XP_011129321.1">
    <property type="nucleotide sequence ID" value="XM_011131019.1"/>
</dbReference>
<dbReference type="VEuPathDB" id="CryptoDB:GNI_037200"/>
<comment type="caution">
    <text evidence="1">The sequence shown here is derived from an EMBL/GenBank/DDBJ whole genome shotgun (WGS) entry which is preliminary data.</text>
</comment>
<dbReference type="AlphaFoldDB" id="A0A023BAP3"/>
<gene>
    <name evidence="1" type="ORF">GNI_037200</name>
</gene>
<protein>
    <submittedName>
        <fullName evidence="1">Uncharacterized protein</fullName>
    </submittedName>
</protein>
<accession>A0A023BAP3</accession>
<reference evidence="1" key="1">
    <citation type="submission" date="2013-12" db="EMBL/GenBank/DDBJ databases">
        <authorList>
            <person name="Omoto C.K."/>
            <person name="Sibley D."/>
            <person name="Venepally P."/>
            <person name="Hadjithomas M."/>
            <person name="Karamycheva S."/>
            <person name="Brunk B."/>
            <person name="Roos D."/>
            <person name="Caler E."/>
            <person name="Lorenzi H."/>
        </authorList>
    </citation>
    <scope>NUCLEOTIDE SEQUENCE</scope>
</reference>
<sequence length="353" mass="39480">MTRGVESSTGNVGRMLCGGLLSSVIVDADAASVTLRGSQTGLALLLRAGAAKESYKLSEIHDGIINLRSGRPRYTHLATWLARQPEFEALSQTPEPSLPVTKPVGITNSNGAPLVEIVNVSSDGKRLYRLDFAAKVSETLEVTSKTVEITSETLQVVSETRVGKPGKVSCAEQVEEQRVATGQRFPNRVPVSALMVAEDPATVVIEWEEVDEHRAPVTTVEKWSARLDAARTRCALGWKEWTKKKTTNLKVTEKERIEWCAKFYRDLRTAEDALKMLALHIRQRAKRPLHQREEEPEEYEYDLKTLYSLVLRFRQLLYCVVPASEHNQLQKRDADGLKKLHKAVGSPHVQDML</sequence>
<proteinExistence type="predicted"/>
<organism evidence="1 2">
    <name type="scientific">Gregarina niphandrodes</name>
    <name type="common">Septate eugregarine</name>
    <dbReference type="NCBI Taxonomy" id="110365"/>
    <lineage>
        <taxon>Eukaryota</taxon>
        <taxon>Sar</taxon>
        <taxon>Alveolata</taxon>
        <taxon>Apicomplexa</taxon>
        <taxon>Conoidasida</taxon>
        <taxon>Gregarinasina</taxon>
        <taxon>Eugregarinorida</taxon>
        <taxon>Gregarinidae</taxon>
        <taxon>Gregarina</taxon>
    </lineage>
</organism>
<dbReference type="EMBL" id="AFNH02000286">
    <property type="protein sequence ID" value="EZG78388.1"/>
    <property type="molecule type" value="Genomic_DNA"/>
</dbReference>
<evidence type="ECO:0000313" key="2">
    <source>
        <dbReference type="Proteomes" id="UP000019763"/>
    </source>
</evidence>
<evidence type="ECO:0000313" key="1">
    <source>
        <dbReference type="EMBL" id="EZG78388.1"/>
    </source>
</evidence>
<dbReference type="GeneID" id="22911442"/>
<name>A0A023BAP3_GRENI</name>
<dbReference type="Proteomes" id="UP000019763">
    <property type="component" value="Unassembled WGS sequence"/>
</dbReference>
<keyword evidence="2" id="KW-1185">Reference proteome</keyword>